<keyword evidence="1" id="KW-0812">Transmembrane</keyword>
<dbReference type="EMBL" id="LDAU01000180">
    <property type="protein sequence ID" value="KRX01023.1"/>
    <property type="molecule type" value="Genomic_DNA"/>
</dbReference>
<evidence type="ECO:0000313" key="3">
    <source>
        <dbReference type="Proteomes" id="UP000054937"/>
    </source>
</evidence>
<name>A0A0V0QFN7_PSEPJ</name>
<feature type="transmembrane region" description="Helical" evidence="1">
    <location>
        <begin position="200"/>
        <end position="222"/>
    </location>
</feature>
<protein>
    <recommendedName>
        <fullName evidence="4">Transmembrane protein</fullName>
    </recommendedName>
</protein>
<reference evidence="2 3" key="1">
    <citation type="journal article" date="2015" name="Sci. Rep.">
        <title>Genome of the facultative scuticociliatosis pathogen Pseudocohnilembus persalinus provides insight into its virulence through horizontal gene transfer.</title>
        <authorList>
            <person name="Xiong J."/>
            <person name="Wang G."/>
            <person name="Cheng J."/>
            <person name="Tian M."/>
            <person name="Pan X."/>
            <person name="Warren A."/>
            <person name="Jiang C."/>
            <person name="Yuan D."/>
            <person name="Miao W."/>
        </authorList>
    </citation>
    <scope>NUCLEOTIDE SEQUENCE [LARGE SCALE GENOMIC DNA]</scope>
    <source>
        <strain evidence="2">36N120E</strain>
    </source>
</reference>
<sequence>MPDNIYQYGVPMQNNQNQIQNNNDQDNDQLIQGIPIQNINEQQQVLRQIMENSDNDNNNIIQNNNNNQQNMLTNQIIVNPNNGQILITHLERNRNININYGRVYVNEGYHIKKRRQFLYFSAIKYLDKIAMRLHDNFNYILKDISFNHNLNFRNDAQESVEFFVNNKIIQHNQISQYEQEKLNDTNFIWTCRHQITKIQMFFKCILNVLFILNVVQWSLIIARHAFQDHFEQQSEENGMHKELPYEALLR</sequence>
<proteinExistence type="predicted"/>
<gene>
    <name evidence="2" type="ORF">PPERSA_09629</name>
</gene>
<evidence type="ECO:0000313" key="2">
    <source>
        <dbReference type="EMBL" id="KRX01023.1"/>
    </source>
</evidence>
<keyword evidence="1" id="KW-1133">Transmembrane helix</keyword>
<keyword evidence="3" id="KW-1185">Reference proteome</keyword>
<dbReference type="Proteomes" id="UP000054937">
    <property type="component" value="Unassembled WGS sequence"/>
</dbReference>
<evidence type="ECO:0000256" key="1">
    <source>
        <dbReference type="SAM" id="Phobius"/>
    </source>
</evidence>
<dbReference type="AlphaFoldDB" id="A0A0V0QFN7"/>
<accession>A0A0V0QFN7</accession>
<comment type="caution">
    <text evidence="2">The sequence shown here is derived from an EMBL/GenBank/DDBJ whole genome shotgun (WGS) entry which is preliminary data.</text>
</comment>
<keyword evidence="1" id="KW-0472">Membrane</keyword>
<organism evidence="2 3">
    <name type="scientific">Pseudocohnilembus persalinus</name>
    <name type="common">Ciliate</name>
    <dbReference type="NCBI Taxonomy" id="266149"/>
    <lineage>
        <taxon>Eukaryota</taxon>
        <taxon>Sar</taxon>
        <taxon>Alveolata</taxon>
        <taxon>Ciliophora</taxon>
        <taxon>Intramacronucleata</taxon>
        <taxon>Oligohymenophorea</taxon>
        <taxon>Scuticociliatia</taxon>
        <taxon>Philasterida</taxon>
        <taxon>Pseudocohnilembidae</taxon>
        <taxon>Pseudocohnilembus</taxon>
    </lineage>
</organism>
<dbReference type="InParanoid" id="A0A0V0QFN7"/>
<evidence type="ECO:0008006" key="4">
    <source>
        <dbReference type="Google" id="ProtNLM"/>
    </source>
</evidence>